<organism evidence="5 6">
    <name type="scientific">Paenibacillus piri</name>
    <dbReference type="NCBI Taxonomy" id="2547395"/>
    <lineage>
        <taxon>Bacteria</taxon>
        <taxon>Bacillati</taxon>
        <taxon>Bacillota</taxon>
        <taxon>Bacilli</taxon>
        <taxon>Bacillales</taxon>
        <taxon>Paenibacillaceae</taxon>
        <taxon>Paenibacillus</taxon>
    </lineage>
</organism>
<dbReference type="PROSITE" id="PS51125">
    <property type="entry name" value="NHL"/>
    <property type="match status" value="2"/>
</dbReference>
<reference evidence="5 6" key="1">
    <citation type="submission" date="2019-03" db="EMBL/GenBank/DDBJ databases">
        <title>This is whole genome sequence of Paenibacillus sp MS74 strain.</title>
        <authorList>
            <person name="Trinh H.N."/>
        </authorList>
    </citation>
    <scope>NUCLEOTIDE SEQUENCE [LARGE SCALE GENOMIC DNA]</scope>
    <source>
        <strain evidence="5 6">MS74</strain>
    </source>
</reference>
<evidence type="ECO:0000256" key="1">
    <source>
        <dbReference type="ARBA" id="ARBA00022737"/>
    </source>
</evidence>
<dbReference type="OrthoDB" id="9799230at2"/>
<keyword evidence="6" id="KW-1185">Reference proteome</keyword>
<accession>A0A4R5KK12</accession>
<dbReference type="Pfam" id="PF01436">
    <property type="entry name" value="NHL"/>
    <property type="match status" value="6"/>
</dbReference>
<evidence type="ECO:0000313" key="5">
    <source>
        <dbReference type="EMBL" id="TDF95873.1"/>
    </source>
</evidence>
<dbReference type="AlphaFoldDB" id="A0A4R5KK12"/>
<feature type="repeat" description="NHL" evidence="2">
    <location>
        <begin position="127"/>
        <end position="157"/>
    </location>
</feature>
<gene>
    <name evidence="5" type="ORF">E1757_19305</name>
</gene>
<protein>
    <submittedName>
        <fullName evidence="5">Copper amine oxidase</fullName>
    </submittedName>
</protein>
<evidence type="ECO:0000259" key="4">
    <source>
        <dbReference type="Pfam" id="PF07833"/>
    </source>
</evidence>
<dbReference type="PANTHER" id="PTHR13833">
    <property type="match status" value="1"/>
</dbReference>
<dbReference type="RefSeq" id="WP_133231077.1">
    <property type="nucleotide sequence ID" value="NZ_SMRT01000009.1"/>
</dbReference>
<name>A0A4R5KK12_9BACL</name>
<evidence type="ECO:0000256" key="2">
    <source>
        <dbReference type="PROSITE-ProRule" id="PRU00504"/>
    </source>
</evidence>
<feature type="repeat" description="NHL" evidence="2">
    <location>
        <begin position="248"/>
        <end position="278"/>
    </location>
</feature>
<keyword evidence="1" id="KW-0677">Repeat</keyword>
<feature type="chain" id="PRO_5020332178" evidence="3">
    <location>
        <begin position="26"/>
        <end position="532"/>
    </location>
</feature>
<proteinExistence type="predicted"/>
<dbReference type="Gene3D" id="3.30.457.10">
    <property type="entry name" value="Copper amine oxidase-like, N-terminal domain"/>
    <property type="match status" value="1"/>
</dbReference>
<dbReference type="InterPro" id="IPR011042">
    <property type="entry name" value="6-blade_b-propeller_TolB-like"/>
</dbReference>
<dbReference type="InterPro" id="IPR036582">
    <property type="entry name" value="Mao_N_sf"/>
</dbReference>
<dbReference type="InterPro" id="IPR012854">
    <property type="entry name" value="Cu_amine_oxidase-like_N"/>
</dbReference>
<dbReference type="Proteomes" id="UP000295636">
    <property type="component" value="Unassembled WGS sequence"/>
</dbReference>
<dbReference type="InterPro" id="IPR001258">
    <property type="entry name" value="NHL_repeat"/>
</dbReference>
<keyword evidence="3" id="KW-0732">Signal</keyword>
<sequence>MKKVSKLAALTLVASVWLSTSTVWGASLSADGVRGSDDQILTNVTTISGTGDFGGDNGAAAKASFRSPSGIAILADGSLLVADTRNHLLRQVKAGQVTTYAGLTLKKDDKGLPLGGRYDDAKEVSFFQNPAGLAVDGQGNIIVADAGNNAIRKITPSGQVTTIAGSGVIGMKDATGADAAFNHPSDAAVAADGTIYVADTLNHLIRSISPSGEVKTLNALSGRLIEVTPGQVAQAGDYADGPLANAKFNEPTGLAIDSKGNLYVSDTGNQRIRYIDLQQRTVTTAAGSSMNEAKTGLYGRNDLYAAGDFADGPADKALFYSPQGIAVTAEGGLLIADSLNHSIRYLLNGHVSTIAGNAGQRAGEADGADRSAALNNPTDVAVAQDGSIVVTDAYNNKLRQVSLYQLPAGLPNDTELKVAYGSQLIQFSVKPEFKDDRTMVPVRAISETLGYQVTFDDVSRSVQLSKDDMTIELYIGKTGIQRKVKGSDGVMKETDVAPYIKEDTTYVPIRFFAEEIGMNVQWYDAAKTAILR</sequence>
<dbReference type="Gene3D" id="2.120.10.30">
    <property type="entry name" value="TolB, C-terminal domain"/>
    <property type="match status" value="4"/>
</dbReference>
<feature type="signal peptide" evidence="3">
    <location>
        <begin position="1"/>
        <end position="25"/>
    </location>
</feature>
<evidence type="ECO:0000313" key="6">
    <source>
        <dbReference type="Proteomes" id="UP000295636"/>
    </source>
</evidence>
<dbReference type="SUPFAM" id="SSF101898">
    <property type="entry name" value="NHL repeat"/>
    <property type="match status" value="1"/>
</dbReference>
<dbReference type="SUPFAM" id="SSF55383">
    <property type="entry name" value="Copper amine oxidase, domain N"/>
    <property type="match status" value="1"/>
</dbReference>
<feature type="domain" description="Copper amine oxidase-like N-terminal" evidence="4">
    <location>
        <begin position="424"/>
        <end position="530"/>
    </location>
</feature>
<dbReference type="Pfam" id="PF07833">
    <property type="entry name" value="Cu_amine_oxidN1"/>
    <property type="match status" value="1"/>
</dbReference>
<comment type="caution">
    <text evidence="5">The sequence shown here is derived from an EMBL/GenBank/DDBJ whole genome shotgun (WGS) entry which is preliminary data.</text>
</comment>
<dbReference type="EMBL" id="SMRT01000009">
    <property type="protein sequence ID" value="TDF95873.1"/>
    <property type="molecule type" value="Genomic_DNA"/>
</dbReference>
<evidence type="ECO:0000256" key="3">
    <source>
        <dbReference type="SAM" id="SignalP"/>
    </source>
</evidence>
<dbReference type="PANTHER" id="PTHR13833:SF71">
    <property type="entry name" value="NHL DOMAIN-CONTAINING PROTEIN"/>
    <property type="match status" value="1"/>
</dbReference>